<organism evidence="2 3">
    <name type="scientific">Hymenobacter fastidiosus</name>
    <dbReference type="NCBI Taxonomy" id="486264"/>
    <lineage>
        <taxon>Bacteria</taxon>
        <taxon>Pseudomonadati</taxon>
        <taxon>Bacteroidota</taxon>
        <taxon>Cytophagia</taxon>
        <taxon>Cytophagales</taxon>
        <taxon>Hymenobacteraceae</taxon>
        <taxon>Hymenobacter</taxon>
    </lineage>
</organism>
<gene>
    <name evidence="2" type="ORF">GCM10022408_01420</name>
</gene>
<evidence type="ECO:0008006" key="4">
    <source>
        <dbReference type="Google" id="ProtNLM"/>
    </source>
</evidence>
<evidence type="ECO:0000256" key="1">
    <source>
        <dbReference type="SAM" id="SignalP"/>
    </source>
</evidence>
<keyword evidence="3" id="KW-1185">Reference proteome</keyword>
<reference evidence="3" key="1">
    <citation type="journal article" date="2019" name="Int. J. Syst. Evol. Microbiol.">
        <title>The Global Catalogue of Microorganisms (GCM) 10K type strain sequencing project: providing services to taxonomists for standard genome sequencing and annotation.</title>
        <authorList>
            <consortium name="The Broad Institute Genomics Platform"/>
            <consortium name="The Broad Institute Genome Sequencing Center for Infectious Disease"/>
            <person name="Wu L."/>
            <person name="Ma J."/>
        </authorList>
    </citation>
    <scope>NUCLEOTIDE SEQUENCE [LARGE SCALE GENOMIC DNA]</scope>
    <source>
        <strain evidence="3">JCM 17224</strain>
    </source>
</reference>
<feature type="chain" id="PRO_5045235280" description="DUF1795 domain-containing protein" evidence="1">
    <location>
        <begin position="24"/>
        <end position="154"/>
    </location>
</feature>
<dbReference type="EMBL" id="BAABDJ010000001">
    <property type="protein sequence ID" value="GAA3994723.1"/>
    <property type="molecule type" value="Genomic_DNA"/>
</dbReference>
<evidence type="ECO:0000313" key="3">
    <source>
        <dbReference type="Proteomes" id="UP001500567"/>
    </source>
</evidence>
<dbReference type="Proteomes" id="UP001500567">
    <property type="component" value="Unassembled WGS sequence"/>
</dbReference>
<name>A0ABP7RA49_9BACT</name>
<sequence>MKAFSLLLLFSAVASLAFGQSPAAPTRIDFCGQQYELPAGAVLESPYEVKGDKFDITLIYLNYNALSTAPAEFAKQRRKKMKGEPLQEITCFIQDSPAKAYKFGYRTEAGMAYELIAYGVTKGQPVLVQITTDIDPYQSTDIPAFARQFVHLAK</sequence>
<proteinExistence type="predicted"/>
<feature type="signal peptide" evidence="1">
    <location>
        <begin position="1"/>
        <end position="23"/>
    </location>
</feature>
<dbReference type="RefSeq" id="WP_345070284.1">
    <property type="nucleotide sequence ID" value="NZ_BAABDJ010000001.1"/>
</dbReference>
<keyword evidence="1" id="KW-0732">Signal</keyword>
<accession>A0ABP7RA49</accession>
<evidence type="ECO:0000313" key="2">
    <source>
        <dbReference type="EMBL" id="GAA3994723.1"/>
    </source>
</evidence>
<protein>
    <recommendedName>
        <fullName evidence="4">DUF1795 domain-containing protein</fullName>
    </recommendedName>
</protein>
<comment type="caution">
    <text evidence="2">The sequence shown here is derived from an EMBL/GenBank/DDBJ whole genome shotgun (WGS) entry which is preliminary data.</text>
</comment>